<sequence>MARSFAAFLTFAAVALAVPSPVTPDPAGTHNVGNGQGAQFITGACLSTADCSQAVVHSCCAFIAGGAATGICSGFDVANVNGKAGCGFGDGGSAAASAAPAASTQTATDSTTTDSTTDGSTTTSSGGTAAQCAVDTSLAGSQNVGTGAAAQFITGQCFSSADCASGCCVAQASGVALCKAQLVTEQAGLTCDFSCSGASSSSSLSASSSPPTSASDATSSTDTGNTDAGTCAVDSSLAGSQNVGTGAGTQFITGQCFSPADCASGCCVAQPNGVSLCKAQLVTEQAGLSCSSTCSGATSATVDDSGNDSGNSSSSSSGDSSTADAVTGQAGSAQCTVNASLAGSQNVGTGAATQFITGQCFSSADCASGCCVAQPSGAALCKAQLVTQQAGLSCDFTCSA</sequence>
<dbReference type="OrthoDB" id="2132010at2759"/>
<organism evidence="3 4">
    <name type="scientific">Niveomyces insectorum RCEF 264</name>
    <dbReference type="NCBI Taxonomy" id="1081102"/>
    <lineage>
        <taxon>Eukaryota</taxon>
        <taxon>Fungi</taxon>
        <taxon>Dikarya</taxon>
        <taxon>Ascomycota</taxon>
        <taxon>Pezizomycotina</taxon>
        <taxon>Sordariomycetes</taxon>
        <taxon>Hypocreomycetidae</taxon>
        <taxon>Hypocreales</taxon>
        <taxon>Cordycipitaceae</taxon>
        <taxon>Niveomyces</taxon>
    </lineage>
</organism>
<comment type="caution">
    <text evidence="3">The sequence shown here is derived from an EMBL/GenBank/DDBJ whole genome shotgun (WGS) entry which is preliminary data.</text>
</comment>
<reference evidence="3 4" key="1">
    <citation type="journal article" date="2016" name="Genome Biol. Evol.">
        <title>Divergent and convergent evolution of fungal pathogenicity.</title>
        <authorList>
            <person name="Shang Y."/>
            <person name="Xiao G."/>
            <person name="Zheng P."/>
            <person name="Cen K."/>
            <person name="Zhan S."/>
            <person name="Wang C."/>
        </authorList>
    </citation>
    <scope>NUCLEOTIDE SEQUENCE [LARGE SCALE GENOMIC DNA]</scope>
    <source>
        <strain evidence="3 4">RCEF 264</strain>
    </source>
</reference>
<evidence type="ECO:0000256" key="2">
    <source>
        <dbReference type="SAM" id="SignalP"/>
    </source>
</evidence>
<dbReference type="AlphaFoldDB" id="A0A162J8X0"/>
<keyword evidence="2" id="KW-0732">Signal</keyword>
<feature type="region of interest" description="Disordered" evidence="1">
    <location>
        <begin position="290"/>
        <end position="325"/>
    </location>
</feature>
<evidence type="ECO:0000313" key="4">
    <source>
        <dbReference type="Proteomes" id="UP000076874"/>
    </source>
</evidence>
<evidence type="ECO:0008006" key="5">
    <source>
        <dbReference type="Google" id="ProtNLM"/>
    </source>
</evidence>
<feature type="region of interest" description="Disordered" evidence="1">
    <location>
        <begin position="103"/>
        <end position="128"/>
    </location>
</feature>
<feature type="compositionally biased region" description="Low complexity" evidence="1">
    <location>
        <begin position="290"/>
        <end position="321"/>
    </location>
</feature>
<name>A0A162J8X0_9HYPO</name>
<gene>
    <name evidence="3" type="ORF">SPI_02259</name>
</gene>
<accession>A0A162J8X0</accession>
<dbReference type="Proteomes" id="UP000076874">
    <property type="component" value="Unassembled WGS sequence"/>
</dbReference>
<dbReference type="EMBL" id="AZHD01000003">
    <property type="protein sequence ID" value="OAA65472.1"/>
    <property type="molecule type" value="Genomic_DNA"/>
</dbReference>
<feature type="chain" id="PRO_5007835765" description="Biotrophy-associated secreted protein 2" evidence="2">
    <location>
        <begin position="18"/>
        <end position="400"/>
    </location>
</feature>
<keyword evidence="4" id="KW-1185">Reference proteome</keyword>
<feature type="region of interest" description="Disordered" evidence="1">
    <location>
        <begin position="201"/>
        <end position="225"/>
    </location>
</feature>
<feature type="signal peptide" evidence="2">
    <location>
        <begin position="1"/>
        <end position="17"/>
    </location>
</feature>
<evidence type="ECO:0000256" key="1">
    <source>
        <dbReference type="SAM" id="MobiDB-lite"/>
    </source>
</evidence>
<evidence type="ECO:0000313" key="3">
    <source>
        <dbReference type="EMBL" id="OAA65472.1"/>
    </source>
</evidence>
<protein>
    <recommendedName>
        <fullName evidence="5">Biotrophy-associated secreted protein 2</fullName>
    </recommendedName>
</protein>
<proteinExistence type="predicted"/>